<dbReference type="GO" id="GO:0008171">
    <property type="term" value="F:O-methyltransferase activity"/>
    <property type="evidence" value="ECO:0007669"/>
    <property type="project" value="InterPro"/>
</dbReference>
<dbReference type="EMBL" id="JAFIQS010000007">
    <property type="protein sequence ID" value="KAG5167216.1"/>
    <property type="molecule type" value="Genomic_DNA"/>
</dbReference>
<protein>
    <recommendedName>
        <fullName evidence="4">O-methyltransferase C-terminal domain-containing protein</fullName>
    </recommendedName>
</protein>
<dbReference type="PROSITE" id="PS51683">
    <property type="entry name" value="SAM_OMT_II"/>
    <property type="match status" value="1"/>
</dbReference>
<sequence>MPSTTVSQLVGLIQQSVMALEKLCLENRTSLPDLDAFHFDQSSETFRSLPGAAQDAKIAVAACMQLIAILSPPTDTVYRAALGGHLSFATRTCLEANITEILREAGPEGLHINDIASKCGLDPSKLGRVIRYLVIHHIYREVKPDVFTNNRTSSTMDTGKPLDKLISEPDRKYDDTGFPALISHFMDVDQKCGAVGWDVLKDPVLGHSCDLTETIFSRAFNTKSKYWDFFDHPENHYMRRRFDYAMKGLGAIEDHDMVLHAFSWEDLDKGSVIVDVGGGIGTAMLPLARRYPNFDIVIQDLPIVIEEGTKFWSQNLPDAVANGNIKLHAHNFFDEQPIKNASVFYLRHVLHDWPMPDMVKILQRLRDVAAANTTLIILDYILPYSCKMFADKDAVSIASARYYSEAPEPLLPNYGAVSHGPYTMDLTMMFHYNSQEHTYLSLKSLLDASGWRLVRLRAIDPRNDYFQSIECKILA</sequence>
<gene>
    <name evidence="5" type="ORF">JR316_007559</name>
</gene>
<dbReference type="CDD" id="cd02440">
    <property type="entry name" value="AdoMet_MTases"/>
    <property type="match status" value="1"/>
</dbReference>
<dbReference type="SUPFAM" id="SSF53335">
    <property type="entry name" value="S-adenosyl-L-methionine-dependent methyltransferases"/>
    <property type="match status" value="1"/>
</dbReference>
<dbReference type="GO" id="GO:0032259">
    <property type="term" value="P:methylation"/>
    <property type="evidence" value="ECO:0007669"/>
    <property type="project" value="UniProtKB-KW"/>
</dbReference>
<dbReference type="InterPro" id="IPR001077">
    <property type="entry name" value="COMT_C"/>
</dbReference>
<keyword evidence="3" id="KW-0949">S-adenosyl-L-methionine</keyword>
<evidence type="ECO:0000259" key="4">
    <source>
        <dbReference type="Pfam" id="PF00891"/>
    </source>
</evidence>
<evidence type="ECO:0000256" key="2">
    <source>
        <dbReference type="ARBA" id="ARBA00022679"/>
    </source>
</evidence>
<dbReference type="Pfam" id="PF00891">
    <property type="entry name" value="Methyltransf_2"/>
    <property type="match status" value="1"/>
</dbReference>
<name>A0A8H7XTD2_PSICU</name>
<dbReference type="InterPro" id="IPR036390">
    <property type="entry name" value="WH_DNA-bd_sf"/>
</dbReference>
<dbReference type="InterPro" id="IPR016461">
    <property type="entry name" value="COMT-like"/>
</dbReference>
<dbReference type="Gene3D" id="1.10.10.10">
    <property type="entry name" value="Winged helix-like DNA-binding domain superfamily/Winged helix DNA-binding domain"/>
    <property type="match status" value="1"/>
</dbReference>
<dbReference type="PANTHER" id="PTHR43712:SF2">
    <property type="entry name" value="O-METHYLTRANSFERASE CICE"/>
    <property type="match status" value="1"/>
</dbReference>
<keyword evidence="2" id="KW-0808">Transferase</keyword>
<dbReference type="SUPFAM" id="SSF46785">
    <property type="entry name" value="Winged helix' DNA-binding domain"/>
    <property type="match status" value="1"/>
</dbReference>
<dbReference type="InterPro" id="IPR036388">
    <property type="entry name" value="WH-like_DNA-bd_sf"/>
</dbReference>
<dbReference type="Gene3D" id="3.40.50.150">
    <property type="entry name" value="Vaccinia Virus protein VP39"/>
    <property type="match status" value="1"/>
</dbReference>
<comment type="caution">
    <text evidence="5">The sequence shown here is derived from an EMBL/GenBank/DDBJ whole genome shotgun (WGS) entry which is preliminary data.</text>
</comment>
<reference evidence="5" key="1">
    <citation type="submission" date="2021-02" db="EMBL/GenBank/DDBJ databases">
        <title>Psilocybe cubensis genome.</title>
        <authorList>
            <person name="Mckernan K.J."/>
            <person name="Crawford S."/>
            <person name="Trippe A."/>
            <person name="Kane L.T."/>
            <person name="Mclaughlin S."/>
        </authorList>
    </citation>
    <scope>NUCLEOTIDE SEQUENCE [LARGE SCALE GENOMIC DNA]</scope>
    <source>
        <strain evidence="5">MGC-MH-2018</strain>
    </source>
</reference>
<evidence type="ECO:0000256" key="1">
    <source>
        <dbReference type="ARBA" id="ARBA00022603"/>
    </source>
</evidence>
<dbReference type="PANTHER" id="PTHR43712">
    <property type="entry name" value="PUTATIVE (AFU_ORTHOLOGUE AFUA_4G14580)-RELATED"/>
    <property type="match status" value="1"/>
</dbReference>
<evidence type="ECO:0000313" key="5">
    <source>
        <dbReference type="EMBL" id="KAG5167216.1"/>
    </source>
</evidence>
<organism evidence="5">
    <name type="scientific">Psilocybe cubensis</name>
    <name type="common">Psychedelic mushroom</name>
    <name type="synonym">Stropharia cubensis</name>
    <dbReference type="NCBI Taxonomy" id="181762"/>
    <lineage>
        <taxon>Eukaryota</taxon>
        <taxon>Fungi</taxon>
        <taxon>Dikarya</taxon>
        <taxon>Basidiomycota</taxon>
        <taxon>Agaricomycotina</taxon>
        <taxon>Agaricomycetes</taxon>
        <taxon>Agaricomycetidae</taxon>
        <taxon>Agaricales</taxon>
        <taxon>Agaricineae</taxon>
        <taxon>Strophariaceae</taxon>
        <taxon>Psilocybe</taxon>
    </lineage>
</organism>
<evidence type="ECO:0000256" key="3">
    <source>
        <dbReference type="ARBA" id="ARBA00022691"/>
    </source>
</evidence>
<accession>A0A8H7XTD2</accession>
<keyword evidence="1" id="KW-0489">Methyltransferase</keyword>
<feature type="domain" description="O-methyltransferase C-terminal" evidence="4">
    <location>
        <begin position="197"/>
        <end position="394"/>
    </location>
</feature>
<proteinExistence type="predicted"/>
<dbReference type="InterPro" id="IPR029063">
    <property type="entry name" value="SAM-dependent_MTases_sf"/>
</dbReference>
<dbReference type="AlphaFoldDB" id="A0A8H7XTD2"/>